<dbReference type="Proteomes" id="UP000275331">
    <property type="component" value="Unassembled WGS sequence"/>
</dbReference>
<dbReference type="GO" id="GO:0052621">
    <property type="term" value="F:diguanylate cyclase activity"/>
    <property type="evidence" value="ECO:0007669"/>
    <property type="project" value="UniProtKB-EC"/>
</dbReference>
<protein>
    <submittedName>
        <fullName evidence="3">Diguanylate cyclase</fullName>
        <ecNumber evidence="2">2.7.7.65</ecNumber>
    </submittedName>
</protein>
<dbReference type="EMBL" id="JAWLOF010000003">
    <property type="protein sequence ID" value="MDV7022042.1"/>
    <property type="molecule type" value="Genomic_DNA"/>
</dbReference>
<dbReference type="PANTHER" id="PTHR43102:SF2">
    <property type="entry name" value="GAF DOMAIN-CONTAINING PROTEIN"/>
    <property type="match status" value="1"/>
</dbReference>
<dbReference type="Gene3D" id="3.30.450.40">
    <property type="match status" value="1"/>
</dbReference>
<dbReference type="SUPFAM" id="SSF55781">
    <property type="entry name" value="GAF domain-like"/>
    <property type="match status" value="1"/>
</dbReference>
<evidence type="ECO:0000259" key="1">
    <source>
        <dbReference type="PROSITE" id="PS50887"/>
    </source>
</evidence>
<dbReference type="GeneID" id="84662997"/>
<dbReference type="PROSITE" id="PS50887">
    <property type="entry name" value="GGDEF"/>
    <property type="match status" value="1"/>
</dbReference>
<dbReference type="SUPFAM" id="SSF55073">
    <property type="entry name" value="Nucleotide cyclase"/>
    <property type="match status" value="1"/>
</dbReference>
<evidence type="ECO:0000313" key="5">
    <source>
        <dbReference type="Proteomes" id="UP001187066"/>
    </source>
</evidence>
<reference evidence="3 4" key="1">
    <citation type="submission" date="2018-10" db="EMBL/GenBank/DDBJ databases">
        <title>Transmission dynamics of multidrug resistant bacteria on intensive care unit surfaces.</title>
        <authorList>
            <person name="D'Souza A.W."/>
            <person name="Potter R.F."/>
            <person name="Wallace M."/>
            <person name="Shupe A."/>
            <person name="Patel S."/>
            <person name="Sun S."/>
            <person name="Gul D."/>
            <person name="Kwon J.H."/>
            <person name="Andleeb S."/>
            <person name="Burnham C.-A.D."/>
            <person name="Dantas G."/>
        </authorList>
    </citation>
    <scope>NUCLEOTIDE SEQUENCE [LARGE SCALE GENOMIC DNA]</scope>
    <source>
        <strain evidence="3 4">AS_373</strain>
    </source>
</reference>
<gene>
    <name evidence="3" type="ORF">EGT71_06720</name>
    <name evidence="2" type="ORF">R4P48_05025</name>
</gene>
<dbReference type="SMART" id="SM00065">
    <property type="entry name" value="GAF"/>
    <property type="match status" value="1"/>
</dbReference>
<dbReference type="InterPro" id="IPR003018">
    <property type="entry name" value="GAF"/>
</dbReference>
<dbReference type="OrthoDB" id="9812358at2"/>
<organism evidence="3 4">
    <name type="scientific">Atlantibacter subterraneus</name>
    <dbReference type="NCBI Taxonomy" id="255519"/>
    <lineage>
        <taxon>Bacteria</taxon>
        <taxon>Pseudomonadati</taxon>
        <taxon>Pseudomonadota</taxon>
        <taxon>Gammaproteobacteria</taxon>
        <taxon>Enterobacterales</taxon>
        <taxon>Enterobacteriaceae</taxon>
        <taxon>Atlantibacter</taxon>
    </lineage>
</organism>
<keyword evidence="2" id="KW-0548">Nucleotidyltransferase</keyword>
<dbReference type="Pfam" id="PF00990">
    <property type="entry name" value="GGDEF"/>
    <property type="match status" value="1"/>
</dbReference>
<dbReference type="Gene3D" id="3.30.70.270">
    <property type="match status" value="1"/>
</dbReference>
<name>A0A427V5R1_9ENTR</name>
<dbReference type="EC" id="2.7.7.65" evidence="2"/>
<reference evidence="2 5" key="2">
    <citation type="submission" date="2023-10" db="EMBL/GenBank/DDBJ databases">
        <authorList>
            <person name="Dale J."/>
        </authorList>
    </citation>
    <scope>NUCLEOTIDE SEQUENCE [LARGE SCALE GENOMIC DNA]</scope>
    <source>
        <strain evidence="2 5">2023EL-00970</strain>
    </source>
</reference>
<sequence>MIFPETPPNEAERLKSLYLIDLLDKNNDERFDRLTRLMKLTFDVPVASLSLLDRERQWVLSSAGVDIRETPRSTSFCAHAILSEGVFVVKDTLKDKRFHDNPFVTGEPHVRFYAGYPVRLPDGMIAGTLCIVDSVPRDFSMDEANALIDFAAIVEDEFLIISKTMADNVTELMNKQSFLKLGQKRFEQFTRYQLPFSLIYLEIDNIKSIRDVLGDKEADAILKAFSGYIKSSLKKHDTGAYLGRGDFAVLLEHDVHNAEERYLFNLHSFMDDFNNKSRKSYHINYAYGLTNYEPSTHGSLMAMLELSSRTTFAEKRKKQPQ</sequence>
<proteinExistence type="predicted"/>
<keyword evidence="5" id="KW-1185">Reference proteome</keyword>
<dbReference type="RefSeq" id="WP_125292854.1">
    <property type="nucleotide sequence ID" value="NZ_CP100494.1"/>
</dbReference>
<dbReference type="AlphaFoldDB" id="A0A427V5R1"/>
<feature type="domain" description="GGDEF" evidence="1">
    <location>
        <begin position="194"/>
        <end position="321"/>
    </location>
</feature>
<dbReference type="Pfam" id="PF01590">
    <property type="entry name" value="GAF"/>
    <property type="match status" value="1"/>
</dbReference>
<dbReference type="InterPro" id="IPR029016">
    <property type="entry name" value="GAF-like_dom_sf"/>
</dbReference>
<dbReference type="EMBL" id="RHXB01000003">
    <property type="protein sequence ID" value="RSE28070.1"/>
    <property type="molecule type" value="Genomic_DNA"/>
</dbReference>
<dbReference type="SMART" id="SM00267">
    <property type="entry name" value="GGDEF"/>
    <property type="match status" value="1"/>
</dbReference>
<dbReference type="InterPro" id="IPR000160">
    <property type="entry name" value="GGDEF_dom"/>
</dbReference>
<evidence type="ECO:0000313" key="4">
    <source>
        <dbReference type="Proteomes" id="UP000275331"/>
    </source>
</evidence>
<comment type="caution">
    <text evidence="3">The sequence shown here is derived from an EMBL/GenBank/DDBJ whole genome shotgun (WGS) entry which is preliminary data.</text>
</comment>
<evidence type="ECO:0000313" key="3">
    <source>
        <dbReference type="EMBL" id="RSE28070.1"/>
    </source>
</evidence>
<accession>A0A427V5R1</accession>
<keyword evidence="2" id="KW-0808">Transferase</keyword>
<dbReference type="PANTHER" id="PTHR43102">
    <property type="entry name" value="SLR1143 PROTEIN"/>
    <property type="match status" value="1"/>
</dbReference>
<dbReference type="InterPro" id="IPR029787">
    <property type="entry name" value="Nucleotide_cyclase"/>
</dbReference>
<dbReference type="InterPro" id="IPR043128">
    <property type="entry name" value="Rev_trsase/Diguanyl_cyclase"/>
</dbReference>
<dbReference type="Proteomes" id="UP001187066">
    <property type="component" value="Unassembled WGS sequence"/>
</dbReference>
<evidence type="ECO:0000313" key="2">
    <source>
        <dbReference type="EMBL" id="MDV7022042.1"/>
    </source>
</evidence>
<dbReference type="NCBIfam" id="TIGR00254">
    <property type="entry name" value="GGDEF"/>
    <property type="match status" value="1"/>
</dbReference>